<dbReference type="InterPro" id="IPR024528">
    <property type="entry name" value="ThrE_2"/>
</dbReference>
<feature type="transmembrane region" description="Helical" evidence="8">
    <location>
        <begin position="66"/>
        <end position="88"/>
    </location>
</feature>
<evidence type="ECO:0000256" key="3">
    <source>
        <dbReference type="ARBA" id="ARBA00022519"/>
    </source>
</evidence>
<feature type="transmembrane region" description="Helical" evidence="8">
    <location>
        <begin position="108"/>
        <end position="131"/>
    </location>
</feature>
<dbReference type="GO" id="GO:0015744">
    <property type="term" value="P:succinate transport"/>
    <property type="evidence" value="ECO:0007669"/>
    <property type="project" value="TreeGrafter"/>
</dbReference>
<keyword evidence="4 8" id="KW-0812">Transmembrane</keyword>
<dbReference type="STRING" id="1702221.AALO17_17820"/>
<protein>
    <recommendedName>
        <fullName evidence="9">Threonine/Serine exporter ThrE domain-containing protein</fullName>
    </recommendedName>
</protein>
<evidence type="ECO:0000256" key="5">
    <source>
        <dbReference type="ARBA" id="ARBA00022989"/>
    </source>
</evidence>
<keyword evidence="2" id="KW-1003">Cell membrane</keyword>
<keyword evidence="3" id="KW-0997">Cell inner membrane</keyword>
<keyword evidence="11" id="KW-1185">Reference proteome</keyword>
<keyword evidence="5 8" id="KW-1133">Transmembrane helix</keyword>
<dbReference type="Pfam" id="PF12821">
    <property type="entry name" value="ThrE_2"/>
    <property type="match status" value="1"/>
</dbReference>
<comment type="similarity">
    <text evidence="7">Belongs to the ThrE exporter (TC 2.A.79) family.</text>
</comment>
<evidence type="ECO:0000256" key="6">
    <source>
        <dbReference type="ARBA" id="ARBA00023136"/>
    </source>
</evidence>
<dbReference type="KEGG" id="fro:AALO17_17820"/>
<evidence type="ECO:0000313" key="11">
    <source>
        <dbReference type="Proteomes" id="UP000069771"/>
    </source>
</evidence>
<dbReference type="PANTHER" id="PTHR34390:SF1">
    <property type="entry name" value="SUCCINATE TRANSPORTER SUBUNIT YJJB-RELATED"/>
    <property type="match status" value="1"/>
</dbReference>
<keyword evidence="6 8" id="KW-0472">Membrane</keyword>
<evidence type="ECO:0000256" key="7">
    <source>
        <dbReference type="ARBA" id="ARBA00034125"/>
    </source>
</evidence>
<gene>
    <name evidence="10" type="ORF">AALO17_17820</name>
</gene>
<evidence type="ECO:0000256" key="4">
    <source>
        <dbReference type="ARBA" id="ARBA00022692"/>
    </source>
</evidence>
<evidence type="ECO:0000259" key="9">
    <source>
        <dbReference type="Pfam" id="PF12821"/>
    </source>
</evidence>
<evidence type="ECO:0000313" key="10">
    <source>
        <dbReference type="EMBL" id="AMK54916.1"/>
    </source>
</evidence>
<dbReference type="RefSeq" id="WP_067557939.1">
    <property type="nucleotide sequence ID" value="NZ_CAMTBT010000003.1"/>
</dbReference>
<organism evidence="10 11">
    <name type="scientific">Faecalibaculum rodentium</name>
    <dbReference type="NCBI Taxonomy" id="1702221"/>
    <lineage>
        <taxon>Bacteria</taxon>
        <taxon>Bacillati</taxon>
        <taxon>Bacillota</taxon>
        <taxon>Erysipelotrichia</taxon>
        <taxon>Erysipelotrichales</taxon>
        <taxon>Erysipelotrichaceae</taxon>
        <taxon>Faecalibaculum</taxon>
    </lineage>
</organism>
<dbReference type="PANTHER" id="PTHR34390">
    <property type="entry name" value="UPF0442 PROTEIN YJJB-RELATED"/>
    <property type="match status" value="1"/>
</dbReference>
<evidence type="ECO:0000256" key="8">
    <source>
        <dbReference type="SAM" id="Phobius"/>
    </source>
</evidence>
<dbReference type="InterPro" id="IPR050539">
    <property type="entry name" value="ThrE_Dicarb/AminoAcid_Exp"/>
</dbReference>
<comment type="subcellular location">
    <subcellularLocation>
        <location evidence="1">Cell membrane</location>
        <topology evidence="1">Multi-pass membrane protein</topology>
    </subcellularLocation>
</comment>
<reference evidence="10 11" key="1">
    <citation type="journal article" date="2016" name="Gut Pathog.">
        <title>Whole genome sequencing of "Faecalibaculum rodentium" ALO17, isolated from C57BL/6J laboratory mouse feces.</title>
        <authorList>
            <person name="Lim S."/>
            <person name="Chang D.H."/>
            <person name="Ahn S."/>
            <person name="Kim B.C."/>
        </authorList>
    </citation>
    <scope>NUCLEOTIDE SEQUENCE [LARGE SCALE GENOMIC DNA]</scope>
    <source>
        <strain evidence="10 11">Alo17</strain>
    </source>
</reference>
<evidence type="ECO:0000256" key="1">
    <source>
        <dbReference type="ARBA" id="ARBA00004651"/>
    </source>
</evidence>
<dbReference type="EMBL" id="CP011391">
    <property type="protein sequence ID" value="AMK54916.1"/>
    <property type="molecule type" value="Genomic_DNA"/>
</dbReference>
<dbReference type="OrthoDB" id="9810047at2"/>
<dbReference type="GO" id="GO:0005886">
    <property type="term" value="C:plasma membrane"/>
    <property type="evidence" value="ECO:0007669"/>
    <property type="project" value="UniProtKB-SubCell"/>
</dbReference>
<accession>A0A140DW89</accession>
<sequence>MTGIIGAFAGALGFACMYNLSGRNLWLAAFNGMMGQIVYVLTKAADWNEFAAMATASLTVTLLAELLARIFCSPVTAYLVCALIPLVPGKGIFETIRCWILDYADAGGWARITFLQGAGIAAGCLIAAGVARTLAGYRKQKKEAAS</sequence>
<dbReference type="Proteomes" id="UP000069771">
    <property type="component" value="Chromosome"/>
</dbReference>
<dbReference type="AlphaFoldDB" id="A0A140DW89"/>
<proteinExistence type="inferred from homology"/>
<name>A0A140DW89_9FIRM</name>
<dbReference type="GeneID" id="78478432"/>
<feature type="domain" description="Threonine/Serine exporter ThrE" evidence="9">
    <location>
        <begin position="4"/>
        <end position="127"/>
    </location>
</feature>
<evidence type="ECO:0000256" key="2">
    <source>
        <dbReference type="ARBA" id="ARBA00022475"/>
    </source>
</evidence>